<evidence type="ECO:0000313" key="3">
    <source>
        <dbReference type="Proteomes" id="UP000178017"/>
    </source>
</evidence>
<reference evidence="2 3" key="1">
    <citation type="journal article" date="2016" name="Nat. Commun.">
        <title>Thousands of microbial genomes shed light on interconnected biogeochemical processes in an aquifer system.</title>
        <authorList>
            <person name="Anantharaman K."/>
            <person name="Brown C.T."/>
            <person name="Hug L.A."/>
            <person name="Sharon I."/>
            <person name="Castelle C.J."/>
            <person name="Probst A.J."/>
            <person name="Thomas B.C."/>
            <person name="Singh A."/>
            <person name="Wilkins M.J."/>
            <person name="Karaoz U."/>
            <person name="Brodie E.L."/>
            <person name="Williams K.H."/>
            <person name="Hubbard S.S."/>
            <person name="Banfield J.F."/>
        </authorList>
    </citation>
    <scope>NUCLEOTIDE SEQUENCE [LARGE SCALE GENOMIC DNA]</scope>
</reference>
<dbReference type="EMBL" id="MFDO01000018">
    <property type="protein sequence ID" value="OGE65457.1"/>
    <property type="molecule type" value="Genomic_DNA"/>
</dbReference>
<proteinExistence type="predicted"/>
<accession>A0A1F5MJA5</accession>
<organism evidence="2 3">
    <name type="scientific">Candidatus Daviesbacteria bacterium RIFCSPLOWO2_01_FULL_40_24</name>
    <dbReference type="NCBI Taxonomy" id="1797787"/>
    <lineage>
        <taxon>Bacteria</taxon>
        <taxon>Candidatus Daviesiibacteriota</taxon>
    </lineage>
</organism>
<evidence type="ECO:0000313" key="2">
    <source>
        <dbReference type="EMBL" id="OGE65457.1"/>
    </source>
</evidence>
<dbReference type="Proteomes" id="UP000178017">
    <property type="component" value="Unassembled WGS sequence"/>
</dbReference>
<dbReference type="AlphaFoldDB" id="A0A1F5MJA5"/>
<name>A0A1F5MJA5_9BACT</name>
<comment type="caution">
    <text evidence="2">The sequence shown here is derived from an EMBL/GenBank/DDBJ whole genome shotgun (WGS) entry which is preliminary data.</text>
</comment>
<keyword evidence="1" id="KW-0812">Transmembrane</keyword>
<keyword evidence="1" id="KW-0472">Membrane</keyword>
<keyword evidence="1" id="KW-1133">Transmembrane helix</keyword>
<evidence type="ECO:0000256" key="1">
    <source>
        <dbReference type="SAM" id="Phobius"/>
    </source>
</evidence>
<gene>
    <name evidence="2" type="ORF">A3B49_01040</name>
</gene>
<sequence>MVLLLVFILLLNLIFPSTAMAYLDPGSGSYFLQVVLGLLLGFLFTLKIYWGHIKTYLQKIISKLSNRIKE</sequence>
<feature type="transmembrane region" description="Helical" evidence="1">
    <location>
        <begin position="31"/>
        <end position="50"/>
    </location>
</feature>
<protein>
    <submittedName>
        <fullName evidence="2">Uncharacterized protein</fullName>
    </submittedName>
</protein>